<accession>A0A2P4Y937</accession>
<organism evidence="1 2">
    <name type="scientific">Phytophthora palmivora</name>
    <dbReference type="NCBI Taxonomy" id="4796"/>
    <lineage>
        <taxon>Eukaryota</taxon>
        <taxon>Sar</taxon>
        <taxon>Stramenopiles</taxon>
        <taxon>Oomycota</taxon>
        <taxon>Peronosporomycetes</taxon>
        <taxon>Peronosporales</taxon>
        <taxon>Peronosporaceae</taxon>
        <taxon>Phytophthora</taxon>
    </lineage>
</organism>
<sequence length="101" mass="11000">MKTRSRALIYFAKDAAATDDIIFVGTDANERALNWRLSATAARSLLRDAPTGATISEKVTVASKVFSNRYKALKTFPDGSVAYLSMGTTSVSVQVVRCFRC</sequence>
<gene>
    <name evidence="1" type="ORF">PHPALM_8736</name>
</gene>
<protein>
    <submittedName>
        <fullName evidence="1">Uncharacterized protein</fullName>
    </submittedName>
</protein>
<dbReference type="OrthoDB" id="105196at2759"/>
<name>A0A2P4Y937_9STRA</name>
<dbReference type="Proteomes" id="UP000237271">
    <property type="component" value="Unassembled WGS sequence"/>
</dbReference>
<dbReference type="EMBL" id="NCKW01004887">
    <property type="protein sequence ID" value="POM74331.1"/>
    <property type="molecule type" value="Genomic_DNA"/>
</dbReference>
<evidence type="ECO:0000313" key="2">
    <source>
        <dbReference type="Proteomes" id="UP000237271"/>
    </source>
</evidence>
<keyword evidence="2" id="KW-1185">Reference proteome</keyword>
<proteinExistence type="predicted"/>
<reference evidence="1 2" key="1">
    <citation type="journal article" date="2017" name="Genome Biol. Evol.">
        <title>Phytophthora megakarya and P. palmivora, closely related causal agents of cacao black pod rot, underwent increases in genome sizes and gene numbers by different mechanisms.</title>
        <authorList>
            <person name="Ali S.S."/>
            <person name="Shao J."/>
            <person name="Lary D.J."/>
            <person name="Kronmiller B."/>
            <person name="Shen D."/>
            <person name="Strem M.D."/>
            <person name="Amoako-Attah I."/>
            <person name="Akrofi A.Y."/>
            <person name="Begoude B.A."/>
            <person name="Ten Hoopen G.M."/>
            <person name="Coulibaly K."/>
            <person name="Kebe B.I."/>
            <person name="Melnick R.L."/>
            <person name="Guiltinan M.J."/>
            <person name="Tyler B.M."/>
            <person name="Meinhardt L.W."/>
            <person name="Bailey B.A."/>
        </authorList>
    </citation>
    <scope>NUCLEOTIDE SEQUENCE [LARGE SCALE GENOMIC DNA]</scope>
    <source>
        <strain evidence="2">sbr112.9</strain>
    </source>
</reference>
<evidence type="ECO:0000313" key="1">
    <source>
        <dbReference type="EMBL" id="POM74331.1"/>
    </source>
</evidence>
<comment type="caution">
    <text evidence="1">The sequence shown here is derived from an EMBL/GenBank/DDBJ whole genome shotgun (WGS) entry which is preliminary data.</text>
</comment>
<dbReference type="AlphaFoldDB" id="A0A2P4Y937"/>